<gene>
    <name evidence="2" type="ORF">ATE80_28630</name>
</gene>
<keyword evidence="1" id="KW-1133">Transmembrane helix</keyword>
<dbReference type="RefSeq" id="WP_058945174.1">
    <property type="nucleotide sequence ID" value="NZ_LNSV01000132.1"/>
</dbReference>
<evidence type="ECO:0000313" key="2">
    <source>
        <dbReference type="EMBL" id="KUH35532.1"/>
    </source>
</evidence>
<dbReference type="NCBIfam" id="TIGR02122">
    <property type="entry name" value="TRAP_TAXI"/>
    <property type="match status" value="1"/>
</dbReference>
<dbReference type="Pfam" id="PF16868">
    <property type="entry name" value="NMT1_3"/>
    <property type="match status" value="1"/>
</dbReference>
<keyword evidence="3" id="KW-1185">Reference proteome</keyword>
<reference evidence="2 3" key="1">
    <citation type="submission" date="2015-11" db="EMBL/GenBank/DDBJ databases">
        <title>Genome-wide analysis reveals the secondary metabolome in Streptomyces kanasensis ZX01.</title>
        <authorList>
            <person name="Zhang G."/>
            <person name="Han L."/>
            <person name="Feng J."/>
            <person name="Zhang X."/>
        </authorList>
    </citation>
    <scope>NUCLEOTIDE SEQUENCE [LARGE SCALE GENOMIC DNA]</scope>
    <source>
        <strain evidence="2 3">ZX01</strain>
    </source>
</reference>
<accession>A0A100Y0N6</accession>
<keyword evidence="1" id="KW-0812">Transmembrane</keyword>
<evidence type="ECO:0000313" key="3">
    <source>
        <dbReference type="Proteomes" id="UP000054011"/>
    </source>
</evidence>
<dbReference type="STRING" id="936756.ATE80_28630"/>
<proteinExistence type="predicted"/>
<dbReference type="PANTHER" id="PTHR42941">
    <property type="entry name" value="SLL1037 PROTEIN"/>
    <property type="match status" value="1"/>
</dbReference>
<evidence type="ECO:0000256" key="1">
    <source>
        <dbReference type="SAM" id="Phobius"/>
    </source>
</evidence>
<evidence type="ECO:0008006" key="4">
    <source>
        <dbReference type="Google" id="ProtNLM"/>
    </source>
</evidence>
<feature type="transmembrane region" description="Helical" evidence="1">
    <location>
        <begin position="20"/>
        <end position="38"/>
    </location>
</feature>
<protein>
    <recommendedName>
        <fullName evidence="4">TAXI family TRAP transporter solute-binding subunit</fullName>
    </recommendedName>
</protein>
<organism evidence="2 3">
    <name type="scientific">Streptomyces kanasensis</name>
    <dbReference type="NCBI Taxonomy" id="936756"/>
    <lineage>
        <taxon>Bacteria</taxon>
        <taxon>Bacillati</taxon>
        <taxon>Actinomycetota</taxon>
        <taxon>Actinomycetes</taxon>
        <taxon>Kitasatosporales</taxon>
        <taxon>Streptomycetaceae</taxon>
        <taxon>Streptomyces</taxon>
    </lineage>
</organism>
<dbReference type="Proteomes" id="UP000054011">
    <property type="component" value="Unassembled WGS sequence"/>
</dbReference>
<sequence length="338" mass="36433">MPASPNRSARVLRAGRRRALPLAAALLALVGGVLWWLLPLGQERPSGEITFSTGVRTGVYQRYGQLLKEALDRRLPDVSTTLRDSEGSQQNLSRVASGEAHFTIATADAVATYVQEGRPGAADLRGCTRLYDDYVQLVVPRGSAVRSARDLAGLRVGVGQPGSGVRLLADRLLGAAGLDPAKDIRAVSAGIDTMPALMEGDRLDAFFWSGGLPTNAVLRLSERFPIRLVPLEQELVDTVHAEGGPSRYYRSAVIPADAYPLAQEGEPVATVAVANLLVTTERMDPALTEGVTRTVIGSRDRIGREVHPAQVVDLRTALYTDPLPLHDGARRYYRSVKP</sequence>
<keyword evidence="1" id="KW-0472">Membrane</keyword>
<dbReference type="InterPro" id="IPR011852">
    <property type="entry name" value="TRAP_TAXI"/>
</dbReference>
<dbReference type="OrthoDB" id="5582316at2"/>
<dbReference type="SUPFAM" id="SSF53850">
    <property type="entry name" value="Periplasmic binding protein-like II"/>
    <property type="match status" value="1"/>
</dbReference>
<dbReference type="EMBL" id="LNSV01000132">
    <property type="protein sequence ID" value="KUH35532.1"/>
    <property type="molecule type" value="Genomic_DNA"/>
</dbReference>
<comment type="caution">
    <text evidence="2">The sequence shown here is derived from an EMBL/GenBank/DDBJ whole genome shotgun (WGS) entry which is preliminary data.</text>
</comment>
<dbReference type="PANTHER" id="PTHR42941:SF1">
    <property type="entry name" value="SLL1037 PROTEIN"/>
    <property type="match status" value="1"/>
</dbReference>
<name>A0A100Y0N6_9ACTN</name>
<dbReference type="AlphaFoldDB" id="A0A100Y0N6"/>
<dbReference type="Gene3D" id="3.40.190.10">
    <property type="entry name" value="Periplasmic binding protein-like II"/>
    <property type="match status" value="2"/>
</dbReference>